<sequence>MKKIISLLFVLFLFISVKEIYSQRKPDYRNIPIRELKNRLIENLRELDEKYLQNLSYKDYRKAKEILIESYNLLRMIPDNGITIREEMKLMPESEFEELCNNIKSEGFESDKIYVIQLAVKYNRFTVAQLIKLIDLMSFSNDKIEVVKIVYPNVVDKYNSHMIINAFAHSSDKERVKKIINEFPDR</sequence>
<dbReference type="InterPro" id="IPR028011">
    <property type="entry name" value="DUF4476"/>
</dbReference>
<accession>A0A832DL31</accession>
<name>A0A832DL31_9BACT</name>
<protein>
    <submittedName>
        <fullName evidence="2">DUF4476 domain-containing protein</fullName>
    </submittedName>
</protein>
<dbReference type="EMBL" id="DSVI01000010">
    <property type="protein sequence ID" value="HGT48014.1"/>
    <property type="molecule type" value="Genomic_DNA"/>
</dbReference>
<organism evidence="2">
    <name type="scientific">Ignavibacterium album</name>
    <dbReference type="NCBI Taxonomy" id="591197"/>
    <lineage>
        <taxon>Bacteria</taxon>
        <taxon>Pseudomonadati</taxon>
        <taxon>Ignavibacteriota</taxon>
        <taxon>Ignavibacteria</taxon>
        <taxon>Ignavibacteriales</taxon>
        <taxon>Ignavibacteriaceae</taxon>
        <taxon>Ignavibacterium</taxon>
    </lineage>
</organism>
<proteinExistence type="predicted"/>
<feature type="domain" description="DUF4476" evidence="1">
    <location>
        <begin position="91"/>
        <end position="180"/>
    </location>
</feature>
<reference evidence="2" key="1">
    <citation type="journal article" date="2020" name="mSystems">
        <title>Genome- and Community-Level Interaction Insights into Carbon Utilization and Element Cycling Functions of Hydrothermarchaeota in Hydrothermal Sediment.</title>
        <authorList>
            <person name="Zhou Z."/>
            <person name="Liu Y."/>
            <person name="Xu W."/>
            <person name="Pan J."/>
            <person name="Luo Z.H."/>
            <person name="Li M."/>
        </authorList>
    </citation>
    <scope>NUCLEOTIDE SEQUENCE [LARGE SCALE GENOMIC DNA]</scope>
    <source>
        <strain evidence="2">SpSt-500</strain>
    </source>
</reference>
<evidence type="ECO:0000259" key="1">
    <source>
        <dbReference type="Pfam" id="PF14771"/>
    </source>
</evidence>
<dbReference type="Pfam" id="PF14771">
    <property type="entry name" value="DUF4476"/>
    <property type="match status" value="1"/>
</dbReference>
<comment type="caution">
    <text evidence="2">The sequence shown here is derived from an EMBL/GenBank/DDBJ whole genome shotgun (WGS) entry which is preliminary data.</text>
</comment>
<gene>
    <name evidence="2" type="ORF">ENS56_08265</name>
</gene>
<dbReference type="AlphaFoldDB" id="A0A832DL31"/>
<evidence type="ECO:0000313" key="2">
    <source>
        <dbReference type="EMBL" id="HGT48014.1"/>
    </source>
</evidence>